<evidence type="ECO:0000256" key="2">
    <source>
        <dbReference type="SAM" id="Phobius"/>
    </source>
</evidence>
<dbReference type="AlphaFoldDB" id="A0A2T9Z753"/>
<feature type="compositionally biased region" description="Polar residues" evidence="1">
    <location>
        <begin position="257"/>
        <end position="271"/>
    </location>
</feature>
<feature type="compositionally biased region" description="Low complexity" evidence="1">
    <location>
        <begin position="338"/>
        <end position="347"/>
    </location>
</feature>
<feature type="transmembrane region" description="Helical" evidence="2">
    <location>
        <begin position="105"/>
        <end position="126"/>
    </location>
</feature>
<feature type="transmembrane region" description="Helical" evidence="2">
    <location>
        <begin position="75"/>
        <end position="93"/>
    </location>
</feature>
<organism evidence="3 4">
    <name type="scientific">Smittium megazygosporum</name>
    <dbReference type="NCBI Taxonomy" id="133381"/>
    <lineage>
        <taxon>Eukaryota</taxon>
        <taxon>Fungi</taxon>
        <taxon>Fungi incertae sedis</taxon>
        <taxon>Zoopagomycota</taxon>
        <taxon>Kickxellomycotina</taxon>
        <taxon>Harpellomycetes</taxon>
        <taxon>Harpellales</taxon>
        <taxon>Legeriomycetaceae</taxon>
        <taxon>Smittium</taxon>
    </lineage>
</organism>
<dbReference type="EMBL" id="MBFS01002009">
    <property type="protein sequence ID" value="PVV00418.1"/>
    <property type="molecule type" value="Genomic_DNA"/>
</dbReference>
<keyword evidence="4" id="KW-1185">Reference proteome</keyword>
<evidence type="ECO:0000256" key="1">
    <source>
        <dbReference type="SAM" id="MobiDB-lite"/>
    </source>
</evidence>
<sequence>MINLISLFKVGGFTFFALFLIAFVCLSFQAAKNKLLLMVPIVLYCLLRTIAYLIVGLGGIKDKTSVSMVGVRFNLFIYWLMVSSFLLFNFRWINNVNKTRWTSKTLYYSITVLTICFVFGIVDAVGTIRYYNNPTSKPNQLMRIASIAYLIISSIEFSSSISLVIKDSLIYQTPKEKVMKLFPSVLFFFRNLSYLLSVQSFSTLDHAQFLAFQFGALTGLEAIIVIFWSFSKLGKSLSSDVPDNIIPINQTKFFANNNNSINGSPEYPTSINDNPEEPEPLNPNQFQNTRPNNQNNYTQLSNQNDSFQSQGNFNTIQPQFNQNYQNSPYNTQPPPQIPHIVQPPNQNAPYHNQSSNQTFPYRQNPNSNPNPNFYPNNPPSHQPYQPLPQNQNYSNPQRFSPRLRPQNPQNPQNPQQPQQPQQPPQPNNQYPFQMPTPAIHQTPNPNIIHQTPNPNIIHQTPNPNIIHQTPNPNIIHQSPNQRPNQAPNNMVFLNTENNSNQDL</sequence>
<comment type="caution">
    <text evidence="3">The sequence shown here is derived from an EMBL/GenBank/DDBJ whole genome shotgun (WGS) entry which is preliminary data.</text>
</comment>
<keyword evidence="2" id="KW-1133">Transmembrane helix</keyword>
<proteinExistence type="predicted"/>
<dbReference type="STRING" id="133381.A0A2T9Z753"/>
<feature type="compositionally biased region" description="Polar residues" evidence="1">
    <location>
        <begin position="285"/>
        <end position="330"/>
    </location>
</feature>
<feature type="compositionally biased region" description="Low complexity" evidence="1">
    <location>
        <begin position="364"/>
        <end position="375"/>
    </location>
</feature>
<name>A0A2T9Z753_9FUNG</name>
<feature type="region of interest" description="Disordered" evidence="1">
    <location>
        <begin position="257"/>
        <end position="503"/>
    </location>
</feature>
<evidence type="ECO:0000313" key="3">
    <source>
        <dbReference type="EMBL" id="PVV00418.1"/>
    </source>
</evidence>
<reference evidence="3 4" key="1">
    <citation type="journal article" date="2018" name="MBio">
        <title>Comparative Genomics Reveals the Core Gene Toolbox for the Fungus-Insect Symbiosis.</title>
        <authorList>
            <person name="Wang Y."/>
            <person name="Stata M."/>
            <person name="Wang W."/>
            <person name="Stajich J.E."/>
            <person name="White M.M."/>
            <person name="Moncalvo J.M."/>
        </authorList>
    </citation>
    <scope>NUCLEOTIDE SEQUENCE [LARGE SCALE GENOMIC DNA]</scope>
    <source>
        <strain evidence="3 4">SC-DP-2</strain>
    </source>
</reference>
<dbReference type="Proteomes" id="UP000245609">
    <property type="component" value="Unassembled WGS sequence"/>
</dbReference>
<keyword evidence="2" id="KW-0472">Membrane</keyword>
<feature type="compositionally biased region" description="Low complexity" evidence="1">
    <location>
        <begin position="405"/>
        <end position="419"/>
    </location>
</feature>
<protein>
    <submittedName>
        <fullName evidence="3">Uncharacterized protein</fullName>
    </submittedName>
</protein>
<feature type="compositionally biased region" description="Polar residues" evidence="1">
    <location>
        <begin position="439"/>
        <end position="503"/>
    </location>
</feature>
<keyword evidence="2" id="KW-0812">Transmembrane</keyword>
<evidence type="ECO:0000313" key="4">
    <source>
        <dbReference type="Proteomes" id="UP000245609"/>
    </source>
</evidence>
<feature type="transmembrane region" description="Helical" evidence="2">
    <location>
        <begin position="146"/>
        <end position="166"/>
    </location>
</feature>
<feature type="transmembrane region" description="Helical" evidence="2">
    <location>
        <begin position="35"/>
        <end position="55"/>
    </location>
</feature>
<feature type="compositionally biased region" description="Low complexity" evidence="1">
    <location>
        <begin position="382"/>
        <end position="397"/>
    </location>
</feature>
<feature type="compositionally biased region" description="Polar residues" evidence="1">
    <location>
        <begin position="348"/>
        <end position="363"/>
    </location>
</feature>
<feature type="transmembrane region" description="Helical" evidence="2">
    <location>
        <begin position="209"/>
        <end position="230"/>
    </location>
</feature>
<feature type="transmembrane region" description="Helical" evidence="2">
    <location>
        <begin position="6"/>
        <end position="28"/>
    </location>
</feature>
<gene>
    <name evidence="3" type="ORF">BB560_005201</name>
</gene>
<dbReference type="OrthoDB" id="5564662at2759"/>
<accession>A0A2T9Z753</accession>